<feature type="transmembrane region" description="Helical" evidence="1">
    <location>
        <begin position="82"/>
        <end position="106"/>
    </location>
</feature>
<reference evidence="2 3" key="2">
    <citation type="journal article" date="2024" name="Int. J. Syst. Evol. Microbiol.">
        <title>Promethearchaeum syntrophicum gen. nov., sp. nov., an anaerobic, obligately syntrophic archaeon, the first isolate of the lineage 'Asgard' archaea, and proposal of the new archaeal phylum Promethearchaeota phyl. nov. and kingdom Promethearchaeati regn. nov.</title>
        <authorList>
            <person name="Imachi H."/>
            <person name="Nobu M.K."/>
            <person name="Kato S."/>
            <person name="Takaki Y."/>
            <person name="Miyazaki M."/>
            <person name="Miyata M."/>
            <person name="Ogawara M."/>
            <person name="Saito Y."/>
            <person name="Sakai S."/>
            <person name="Tahara Y.O."/>
            <person name="Takano Y."/>
            <person name="Tasumi E."/>
            <person name="Uematsu K."/>
            <person name="Yoshimura T."/>
            <person name="Itoh T."/>
            <person name="Ohkuma M."/>
            <person name="Takai K."/>
        </authorList>
    </citation>
    <scope>NUCLEOTIDE SEQUENCE [LARGE SCALE GENOMIC DNA]</scope>
    <source>
        <strain evidence="2 3">MK-D1</strain>
    </source>
</reference>
<name>A0A5B9D8I2_9ARCH</name>
<dbReference type="RefSeq" id="WP_147662116.1">
    <property type="nucleotide sequence ID" value="NZ_CP042905.2"/>
</dbReference>
<dbReference type="GeneID" id="41329019"/>
<sequence>MKTQKKPENIGAFISNCGGCGRKFLAGYIIRYTPGIFSSCLHCYSDMCVRCDKGALCADCFNIAPKEVQKSCLRNRNVFKSIYWFFIAFLLAIILFSLIFVLILHMKSFENYPVLLVLVYIGAFGWLPAFIIMKLGYKWWYKNHKHEL</sequence>
<accession>A0A5B9D8I2</accession>
<keyword evidence="1" id="KW-0472">Membrane</keyword>
<feature type="transmembrane region" description="Helical" evidence="1">
    <location>
        <begin position="112"/>
        <end position="133"/>
    </location>
</feature>
<keyword evidence="1" id="KW-1133">Transmembrane helix</keyword>
<proteinExistence type="predicted"/>
<reference evidence="2 3" key="1">
    <citation type="journal article" date="2020" name="Nature">
        <title>Isolation of an archaeon at the prokaryote-eukaryote interface.</title>
        <authorList>
            <person name="Imachi H."/>
            <person name="Nobu M.K."/>
            <person name="Nakahara N."/>
            <person name="Morono Y."/>
            <person name="Ogawara M."/>
            <person name="Takaki Y."/>
            <person name="Takano Y."/>
            <person name="Uematsu K."/>
            <person name="Ikuta T."/>
            <person name="Ito M."/>
            <person name="Matsui Y."/>
            <person name="Miyazaki M."/>
            <person name="Murata K."/>
            <person name="Saito Y."/>
            <person name="Sakai S."/>
            <person name="Song C."/>
            <person name="Tasumi E."/>
            <person name="Yamanaka Y."/>
            <person name="Yamaguchi T."/>
            <person name="Kamagata Y."/>
            <person name="Tamaki H."/>
            <person name="Takai K."/>
        </authorList>
    </citation>
    <scope>NUCLEOTIDE SEQUENCE [LARGE SCALE GENOMIC DNA]</scope>
    <source>
        <strain evidence="2 3">MK-D1</strain>
    </source>
</reference>
<organism evidence="2 3">
    <name type="scientific">Promethearchaeum syntrophicum</name>
    <dbReference type="NCBI Taxonomy" id="2594042"/>
    <lineage>
        <taxon>Archaea</taxon>
        <taxon>Promethearchaeati</taxon>
        <taxon>Promethearchaeota</taxon>
        <taxon>Promethearchaeia</taxon>
        <taxon>Promethearchaeales</taxon>
        <taxon>Promethearchaeaceae</taxon>
        <taxon>Promethearchaeum</taxon>
    </lineage>
</organism>
<dbReference type="Proteomes" id="UP000321408">
    <property type="component" value="Chromosome"/>
</dbReference>
<dbReference type="EMBL" id="CP042905">
    <property type="protein sequence ID" value="QEE15197.1"/>
    <property type="molecule type" value="Genomic_DNA"/>
</dbReference>
<dbReference type="AlphaFoldDB" id="A0A5B9D8I2"/>
<gene>
    <name evidence="2" type="ORF">DSAG12_01021</name>
</gene>
<evidence type="ECO:0000313" key="3">
    <source>
        <dbReference type="Proteomes" id="UP000321408"/>
    </source>
</evidence>
<keyword evidence="1" id="KW-0812">Transmembrane</keyword>
<keyword evidence="3" id="KW-1185">Reference proteome</keyword>
<evidence type="ECO:0000256" key="1">
    <source>
        <dbReference type="SAM" id="Phobius"/>
    </source>
</evidence>
<dbReference type="KEGG" id="psyt:DSAG12_01021"/>
<protein>
    <submittedName>
        <fullName evidence="2">Uncharacterized protein</fullName>
    </submittedName>
</protein>
<evidence type="ECO:0000313" key="2">
    <source>
        <dbReference type="EMBL" id="QEE15197.1"/>
    </source>
</evidence>